<dbReference type="AlphaFoldDB" id="A0ABD5XB38"/>
<proteinExistence type="predicted"/>
<feature type="transmembrane region" description="Helical" evidence="1">
    <location>
        <begin position="34"/>
        <end position="54"/>
    </location>
</feature>
<keyword evidence="1" id="KW-0472">Membrane</keyword>
<dbReference type="Pfam" id="PF24377">
    <property type="entry name" value="DUF7533"/>
    <property type="match status" value="1"/>
</dbReference>
<accession>A0ABD5XB38</accession>
<sequence>MARGILEMFGWVTIALVAIPPAFAGAGVLIDGNLTIGATLLGVAFAMVVADQYITTPSDLPALLASKLVGIVVRQPDEEE</sequence>
<evidence type="ECO:0000256" key="1">
    <source>
        <dbReference type="SAM" id="Phobius"/>
    </source>
</evidence>
<protein>
    <recommendedName>
        <fullName evidence="4">Holin</fullName>
    </recommendedName>
</protein>
<evidence type="ECO:0008006" key="4">
    <source>
        <dbReference type="Google" id="ProtNLM"/>
    </source>
</evidence>
<dbReference type="Proteomes" id="UP001596414">
    <property type="component" value="Unassembled WGS sequence"/>
</dbReference>
<dbReference type="RefSeq" id="WP_267636728.1">
    <property type="nucleotide sequence ID" value="NZ_JAODIY010000005.1"/>
</dbReference>
<evidence type="ECO:0000313" key="2">
    <source>
        <dbReference type="EMBL" id="MFC7127137.1"/>
    </source>
</evidence>
<dbReference type="EMBL" id="JBHSZQ010000049">
    <property type="protein sequence ID" value="MFC7127137.1"/>
    <property type="molecule type" value="Genomic_DNA"/>
</dbReference>
<organism evidence="2 3">
    <name type="scientific">Halovenus rubra</name>
    <dbReference type="NCBI Taxonomy" id="869890"/>
    <lineage>
        <taxon>Archaea</taxon>
        <taxon>Methanobacteriati</taxon>
        <taxon>Methanobacteriota</taxon>
        <taxon>Stenosarchaea group</taxon>
        <taxon>Halobacteria</taxon>
        <taxon>Halobacteriales</taxon>
        <taxon>Haloarculaceae</taxon>
        <taxon>Halovenus</taxon>
    </lineage>
</organism>
<keyword evidence="1" id="KW-0812">Transmembrane</keyword>
<name>A0ABD5XB38_9EURY</name>
<evidence type="ECO:0000313" key="3">
    <source>
        <dbReference type="Proteomes" id="UP001596414"/>
    </source>
</evidence>
<reference evidence="2 3" key="1">
    <citation type="journal article" date="2014" name="Int. J. Syst. Evol. Microbiol.">
        <title>Complete genome sequence of Corynebacterium casei LMG S-19264T (=DSM 44701T), isolated from a smear-ripened cheese.</title>
        <authorList>
            <consortium name="US DOE Joint Genome Institute (JGI-PGF)"/>
            <person name="Walter F."/>
            <person name="Albersmeier A."/>
            <person name="Kalinowski J."/>
            <person name="Ruckert C."/>
        </authorList>
    </citation>
    <scope>NUCLEOTIDE SEQUENCE [LARGE SCALE GENOMIC DNA]</scope>
    <source>
        <strain evidence="2 3">CGMCC 4.7215</strain>
    </source>
</reference>
<gene>
    <name evidence="2" type="ORF">ACFQJ7_14090</name>
</gene>
<keyword evidence="1" id="KW-1133">Transmembrane helix</keyword>
<dbReference type="InterPro" id="IPR055955">
    <property type="entry name" value="DUF7533"/>
</dbReference>
<comment type="caution">
    <text evidence="2">The sequence shown here is derived from an EMBL/GenBank/DDBJ whole genome shotgun (WGS) entry which is preliminary data.</text>
</comment>